<keyword evidence="3" id="KW-1185">Reference proteome</keyword>
<evidence type="ECO:0000256" key="1">
    <source>
        <dbReference type="SAM" id="SignalP"/>
    </source>
</evidence>
<name>A0A2U2P916_9SPHI</name>
<evidence type="ECO:0000313" key="3">
    <source>
        <dbReference type="Proteomes" id="UP000245647"/>
    </source>
</evidence>
<protein>
    <submittedName>
        <fullName evidence="2">Uncharacterized protein</fullName>
    </submittedName>
</protein>
<gene>
    <name evidence="2" type="ORF">DDR33_25145</name>
</gene>
<proteinExistence type="predicted"/>
<dbReference type="AlphaFoldDB" id="A0A2U2P916"/>
<feature type="chain" id="PRO_5015600364" evidence="1">
    <location>
        <begin position="29"/>
        <end position="245"/>
    </location>
</feature>
<keyword evidence="1" id="KW-0732">Signal</keyword>
<dbReference type="EMBL" id="QEAS01000079">
    <property type="protein sequence ID" value="PWG77888.1"/>
    <property type="molecule type" value="Genomic_DNA"/>
</dbReference>
<organism evidence="2 3">
    <name type="scientific">Pararcticibacter amylolyticus</name>
    <dbReference type="NCBI Taxonomy" id="2173175"/>
    <lineage>
        <taxon>Bacteria</taxon>
        <taxon>Pseudomonadati</taxon>
        <taxon>Bacteroidota</taxon>
        <taxon>Sphingobacteriia</taxon>
        <taxon>Sphingobacteriales</taxon>
        <taxon>Sphingobacteriaceae</taxon>
        <taxon>Pararcticibacter</taxon>
    </lineage>
</organism>
<feature type="non-terminal residue" evidence="2">
    <location>
        <position position="245"/>
    </location>
</feature>
<feature type="signal peptide" evidence="1">
    <location>
        <begin position="1"/>
        <end position="28"/>
    </location>
</feature>
<dbReference type="Proteomes" id="UP000245647">
    <property type="component" value="Unassembled WGS sequence"/>
</dbReference>
<sequence>MMLKSGIIKNRFLLVAVISCAAFFDTLAQTNKIEPQGNVGIGTLNPSAPLEVAGNYNGLTQSRNAIVLRNNGVTPNISNSIVFVGNNTKLWEMTNDLGAQGSNDFYIASYIPSLKIPFYINGSGYIGIGNTNPTSNLHVTGTTILSNPFGNNYDENLRLPPSNNGDFSCIALGAVAGASGTGPGQWSIIRQPASKNYIFSVRYISEDYFNILPNGNMGIGTTTPDAKLSVNGNIHAREVKVDLNG</sequence>
<accession>A0A2U2P916</accession>
<reference evidence="2 3" key="1">
    <citation type="submission" date="2018-04" db="EMBL/GenBank/DDBJ databases">
        <title>Pedobacter chongqingensis sp. nov., isolated from a rottenly hemp rope.</title>
        <authorList>
            <person name="Cai Y."/>
        </authorList>
    </citation>
    <scope>NUCLEOTIDE SEQUENCE [LARGE SCALE GENOMIC DNA]</scope>
    <source>
        <strain evidence="2 3">FJ4-8</strain>
    </source>
</reference>
<comment type="caution">
    <text evidence="2">The sequence shown here is derived from an EMBL/GenBank/DDBJ whole genome shotgun (WGS) entry which is preliminary data.</text>
</comment>
<evidence type="ECO:0000313" key="2">
    <source>
        <dbReference type="EMBL" id="PWG77888.1"/>
    </source>
</evidence>